<proteinExistence type="predicted"/>
<dbReference type="Pfam" id="PF13670">
    <property type="entry name" value="PepSY_2"/>
    <property type="match status" value="1"/>
</dbReference>
<evidence type="ECO:0000256" key="1">
    <source>
        <dbReference type="SAM" id="SignalP"/>
    </source>
</evidence>
<evidence type="ECO:0000313" key="3">
    <source>
        <dbReference type="EMBL" id="SMP01859.1"/>
    </source>
</evidence>
<sequence length="99" mass="10398">MLKTKKYSALSILSSCAVIAVAGGAMAAASLGETVGTTDEEIRAALTAHGYTVEEIEREGGELEVEVTLNGQAMEFGIDPTSGQILEMELEDDTDDSDE</sequence>
<keyword evidence="1" id="KW-0732">Signal</keyword>
<accession>A0ABY1N7L4</accession>
<name>A0ABY1N7L4_9HYPH</name>
<comment type="caution">
    <text evidence="3">The sequence shown here is derived from an EMBL/GenBank/DDBJ whole genome shotgun (WGS) entry which is preliminary data.</text>
</comment>
<dbReference type="EMBL" id="FXTT01000001">
    <property type="protein sequence ID" value="SMP01859.1"/>
    <property type="molecule type" value="Genomic_DNA"/>
</dbReference>
<feature type="chain" id="PRO_5046367170" evidence="1">
    <location>
        <begin position="28"/>
        <end position="99"/>
    </location>
</feature>
<gene>
    <name evidence="3" type="ORF">SAMN06265374_0400</name>
</gene>
<dbReference type="RefSeq" id="WP_155191223.1">
    <property type="nucleotide sequence ID" value="NZ_BAAAEA010000001.1"/>
</dbReference>
<dbReference type="Proteomes" id="UP001157914">
    <property type="component" value="Unassembled WGS sequence"/>
</dbReference>
<reference evidence="3 4" key="1">
    <citation type="submission" date="2017-05" db="EMBL/GenBank/DDBJ databases">
        <authorList>
            <person name="Varghese N."/>
            <person name="Submissions S."/>
        </authorList>
    </citation>
    <scope>NUCLEOTIDE SEQUENCE [LARGE SCALE GENOMIC DNA]</scope>
    <source>
        <strain evidence="3 4">DSM 15949</strain>
    </source>
</reference>
<dbReference type="InterPro" id="IPR025711">
    <property type="entry name" value="PepSY"/>
</dbReference>
<feature type="signal peptide" evidence="1">
    <location>
        <begin position="1"/>
        <end position="27"/>
    </location>
</feature>
<feature type="domain" description="PepSY" evidence="2">
    <location>
        <begin position="16"/>
        <end position="88"/>
    </location>
</feature>
<keyword evidence="4" id="KW-1185">Reference proteome</keyword>
<organism evidence="3 4">
    <name type="scientific">Roseibium denhamense</name>
    <dbReference type="NCBI Taxonomy" id="76305"/>
    <lineage>
        <taxon>Bacteria</taxon>
        <taxon>Pseudomonadati</taxon>
        <taxon>Pseudomonadota</taxon>
        <taxon>Alphaproteobacteria</taxon>
        <taxon>Hyphomicrobiales</taxon>
        <taxon>Stappiaceae</taxon>
        <taxon>Roseibium</taxon>
    </lineage>
</organism>
<evidence type="ECO:0000259" key="2">
    <source>
        <dbReference type="Pfam" id="PF13670"/>
    </source>
</evidence>
<evidence type="ECO:0000313" key="4">
    <source>
        <dbReference type="Proteomes" id="UP001157914"/>
    </source>
</evidence>
<protein>
    <submittedName>
        <fullName evidence="3">Peptidase propeptide and YPEB domain-containing protein</fullName>
    </submittedName>
</protein>